<dbReference type="CDD" id="cd03801">
    <property type="entry name" value="GT4_PimA-like"/>
    <property type="match status" value="1"/>
</dbReference>
<dbReference type="Gene3D" id="3.40.50.2000">
    <property type="entry name" value="Glycogen Phosphorylase B"/>
    <property type="match status" value="2"/>
</dbReference>
<dbReference type="Pfam" id="PF13439">
    <property type="entry name" value="Glyco_transf_4"/>
    <property type="match status" value="1"/>
</dbReference>
<organism evidence="3 4">
    <name type="scientific">Marinicrinis sediminis</name>
    <dbReference type="NCBI Taxonomy" id="1652465"/>
    <lineage>
        <taxon>Bacteria</taxon>
        <taxon>Bacillati</taxon>
        <taxon>Bacillota</taxon>
        <taxon>Bacilli</taxon>
        <taxon>Bacillales</taxon>
        <taxon>Paenibacillaceae</taxon>
    </lineage>
</organism>
<keyword evidence="4" id="KW-1185">Reference proteome</keyword>
<dbReference type="SUPFAM" id="SSF53756">
    <property type="entry name" value="UDP-Glycosyltransferase/glycogen phosphorylase"/>
    <property type="match status" value="1"/>
</dbReference>
<evidence type="ECO:0000259" key="1">
    <source>
        <dbReference type="Pfam" id="PF00534"/>
    </source>
</evidence>
<reference evidence="4" key="1">
    <citation type="journal article" date="2019" name="Int. J. Syst. Evol. Microbiol.">
        <title>The Global Catalogue of Microorganisms (GCM) 10K type strain sequencing project: providing services to taxonomists for standard genome sequencing and annotation.</title>
        <authorList>
            <consortium name="The Broad Institute Genomics Platform"/>
            <consortium name="The Broad Institute Genome Sequencing Center for Infectious Disease"/>
            <person name="Wu L."/>
            <person name="Ma J."/>
        </authorList>
    </citation>
    <scope>NUCLEOTIDE SEQUENCE [LARGE SCALE GENOMIC DNA]</scope>
    <source>
        <strain evidence="4">KCTC 33676</strain>
    </source>
</reference>
<evidence type="ECO:0000313" key="4">
    <source>
        <dbReference type="Proteomes" id="UP001597497"/>
    </source>
</evidence>
<protein>
    <submittedName>
        <fullName evidence="3">Glycosyltransferase family 4 protein</fullName>
        <ecNumber evidence="3">2.4.-.-</ecNumber>
    </submittedName>
</protein>
<dbReference type="EMBL" id="JBHUMM010000004">
    <property type="protein sequence ID" value="MFD2670573.1"/>
    <property type="molecule type" value="Genomic_DNA"/>
</dbReference>
<accession>A0ABW5R684</accession>
<dbReference type="RefSeq" id="WP_379927978.1">
    <property type="nucleotide sequence ID" value="NZ_JBHUMM010000004.1"/>
</dbReference>
<gene>
    <name evidence="3" type="ORF">ACFSUC_02985</name>
</gene>
<evidence type="ECO:0000259" key="2">
    <source>
        <dbReference type="Pfam" id="PF13439"/>
    </source>
</evidence>
<dbReference type="InterPro" id="IPR028098">
    <property type="entry name" value="Glyco_trans_4-like_N"/>
</dbReference>
<dbReference type="Pfam" id="PF00534">
    <property type="entry name" value="Glycos_transf_1"/>
    <property type="match status" value="1"/>
</dbReference>
<keyword evidence="3" id="KW-0808">Transferase</keyword>
<dbReference type="PANTHER" id="PTHR45947:SF3">
    <property type="entry name" value="SULFOQUINOVOSYL TRANSFERASE SQD2"/>
    <property type="match status" value="1"/>
</dbReference>
<dbReference type="InterPro" id="IPR050194">
    <property type="entry name" value="Glycosyltransferase_grp1"/>
</dbReference>
<feature type="domain" description="Glycosyl transferase family 1" evidence="1">
    <location>
        <begin position="188"/>
        <end position="348"/>
    </location>
</feature>
<proteinExistence type="predicted"/>
<dbReference type="GO" id="GO:0016757">
    <property type="term" value="F:glycosyltransferase activity"/>
    <property type="evidence" value="ECO:0007669"/>
    <property type="project" value="UniProtKB-KW"/>
</dbReference>
<sequence length="385" mass="44121">MKILQALFFPPEQPGGVSSMVPYIQEQFKQTGWEMELFFLPKRIRGKGNESPVFHTFDAEAFCDHPIVDKYMQTLKDYFWWTKLRLNDEYDVIHAHHPITALVMKEVFPNTPVWVTIHSSYENELLLNGRLKKEESAYTFLTSLYREIESRVDGIIAVSQAFKQYLAPFLDTPEKVRVIYNGFDQRRFKPIEHNNPTPQLVTLCRLVPAKGLDVLLEACGILKQRGHEFVLHMIGDGPIRKQLEQQAIAEGVYDEIIFYGYTLHPEQFMPFFDVFVLPSRAEAFGSVFAEAALCWLALIGTDIGGIREQIEHGSNGLLVQVDDAAALADAMEQVITQPELRSQMAKAAWEKAKQEYSLERAIDQLKELYLQYPTRLAARSKQSQG</sequence>
<dbReference type="EC" id="2.4.-.-" evidence="3"/>
<dbReference type="Proteomes" id="UP001597497">
    <property type="component" value="Unassembled WGS sequence"/>
</dbReference>
<name>A0ABW5R684_9BACL</name>
<dbReference type="InterPro" id="IPR001296">
    <property type="entry name" value="Glyco_trans_1"/>
</dbReference>
<feature type="domain" description="Glycosyltransferase subfamily 4-like N-terminal" evidence="2">
    <location>
        <begin position="14"/>
        <end position="185"/>
    </location>
</feature>
<comment type="caution">
    <text evidence="3">The sequence shown here is derived from an EMBL/GenBank/DDBJ whole genome shotgun (WGS) entry which is preliminary data.</text>
</comment>
<keyword evidence="3" id="KW-0328">Glycosyltransferase</keyword>
<dbReference type="PANTHER" id="PTHR45947">
    <property type="entry name" value="SULFOQUINOVOSYL TRANSFERASE SQD2"/>
    <property type="match status" value="1"/>
</dbReference>
<evidence type="ECO:0000313" key="3">
    <source>
        <dbReference type="EMBL" id="MFD2670573.1"/>
    </source>
</evidence>